<accession>A0ABY8UQ92</accession>
<protein>
    <submittedName>
        <fullName evidence="2">Uncharacterized protein</fullName>
    </submittedName>
</protein>
<reference evidence="2 3" key="1">
    <citation type="submission" date="2023-05" db="EMBL/GenBank/DDBJ databases">
        <title>A 100% complete, gapless, phased diploid assembly of the Scenedesmus obliquus UTEX 3031 genome.</title>
        <authorList>
            <person name="Biondi T.C."/>
            <person name="Hanschen E.R."/>
            <person name="Kwon T."/>
            <person name="Eng W."/>
            <person name="Kruse C.P.S."/>
            <person name="Koehler S.I."/>
            <person name="Kunde Y."/>
            <person name="Gleasner C.D."/>
            <person name="You Mak K.T."/>
            <person name="Polle J."/>
            <person name="Hovde B.T."/>
            <person name="Starkenburg S.R."/>
        </authorList>
    </citation>
    <scope>NUCLEOTIDE SEQUENCE [LARGE SCALE GENOMIC DNA]</scope>
    <source>
        <strain evidence="2 3">DOE0152z</strain>
    </source>
</reference>
<name>A0ABY8UQ92_TETOB</name>
<gene>
    <name evidence="2" type="ORF">OEZ85_000985</name>
</gene>
<dbReference type="EMBL" id="CP126222">
    <property type="protein sequence ID" value="WIA22551.1"/>
    <property type="molecule type" value="Genomic_DNA"/>
</dbReference>
<keyword evidence="3" id="KW-1185">Reference proteome</keyword>
<organism evidence="2 3">
    <name type="scientific">Tetradesmus obliquus</name>
    <name type="common">Green alga</name>
    <name type="synonym">Acutodesmus obliquus</name>
    <dbReference type="NCBI Taxonomy" id="3088"/>
    <lineage>
        <taxon>Eukaryota</taxon>
        <taxon>Viridiplantae</taxon>
        <taxon>Chlorophyta</taxon>
        <taxon>core chlorophytes</taxon>
        <taxon>Chlorophyceae</taxon>
        <taxon>CS clade</taxon>
        <taxon>Sphaeropleales</taxon>
        <taxon>Scenedesmaceae</taxon>
        <taxon>Tetradesmus</taxon>
    </lineage>
</organism>
<dbReference type="Proteomes" id="UP001244341">
    <property type="component" value="Chromosome 15b"/>
</dbReference>
<proteinExistence type="predicted"/>
<sequence length="167" mass="17995">MPDAAPYEPAGAPAAAATQASQDAAAAPGAGPEFTRYTFLPARQQQQQQPRTTEQRNAATHRHWGTYQDKLVPLHLESLAEQQEMARSVRSHLAALIQDKCSSAKCPDCGRDGSSPDQLVSCVHDVEVLVMTFTALLSIKVPVYRCGRCNGELFNVHPSYAGSSLSS</sequence>
<evidence type="ECO:0000313" key="2">
    <source>
        <dbReference type="EMBL" id="WIA22551.1"/>
    </source>
</evidence>
<evidence type="ECO:0000313" key="3">
    <source>
        <dbReference type="Proteomes" id="UP001244341"/>
    </source>
</evidence>
<feature type="compositionally biased region" description="Low complexity" evidence="1">
    <location>
        <begin position="1"/>
        <end position="32"/>
    </location>
</feature>
<feature type="region of interest" description="Disordered" evidence="1">
    <location>
        <begin position="1"/>
        <end position="33"/>
    </location>
</feature>
<evidence type="ECO:0000256" key="1">
    <source>
        <dbReference type="SAM" id="MobiDB-lite"/>
    </source>
</evidence>